<dbReference type="Proteomes" id="UP000321248">
    <property type="component" value="Unassembled WGS sequence"/>
</dbReference>
<keyword evidence="2 5" id="KW-0812">Transmembrane</keyword>
<keyword evidence="4 5" id="KW-0472">Membrane</keyword>
<dbReference type="OrthoDB" id="9793824at2"/>
<evidence type="ECO:0000256" key="5">
    <source>
        <dbReference type="SAM" id="Phobius"/>
    </source>
</evidence>
<evidence type="ECO:0000256" key="1">
    <source>
        <dbReference type="ARBA" id="ARBA00004141"/>
    </source>
</evidence>
<dbReference type="EMBL" id="VRTS01000001">
    <property type="protein sequence ID" value="TXK65603.1"/>
    <property type="molecule type" value="Genomic_DNA"/>
</dbReference>
<evidence type="ECO:0000259" key="7">
    <source>
        <dbReference type="Pfam" id="PF14237"/>
    </source>
</evidence>
<sequence>MHRPPPAEAVSRRWFYLRDDQAHGPFAESEIRARLRRGQLATDTRGWHEDAEGWLPLPRLLEHAAQDTAPGQGARRRWDDAAPHPVRRYLARLVDIGAFGLLAMSALFLVLYAAAPETGVRFTEALGSTGGRTVDLLLTVVLSSLLAALPLGLTGSTLGKWLFGIRVVDATGTPSAWPWP</sequence>
<protein>
    <submittedName>
        <fullName evidence="8">RDD family protein</fullName>
    </submittedName>
</protein>
<gene>
    <name evidence="8" type="ORF">FU658_00235</name>
</gene>
<keyword evidence="3 5" id="KW-1133">Transmembrane helix</keyword>
<dbReference type="RefSeq" id="WP_147890275.1">
    <property type="nucleotide sequence ID" value="NZ_VRTS01000001.1"/>
</dbReference>
<name>A0A5C8L0C5_9GAMM</name>
<keyword evidence="9" id="KW-1185">Reference proteome</keyword>
<dbReference type="Pfam" id="PF06271">
    <property type="entry name" value="RDD"/>
    <property type="match status" value="1"/>
</dbReference>
<feature type="transmembrane region" description="Helical" evidence="5">
    <location>
        <begin position="93"/>
        <end position="114"/>
    </location>
</feature>
<feature type="domain" description="RDD" evidence="6">
    <location>
        <begin position="83"/>
        <end position="175"/>
    </location>
</feature>
<comment type="subcellular location">
    <subcellularLocation>
        <location evidence="1">Membrane</location>
        <topology evidence="1">Multi-pass membrane protein</topology>
    </subcellularLocation>
</comment>
<dbReference type="InterPro" id="IPR010432">
    <property type="entry name" value="RDD"/>
</dbReference>
<evidence type="ECO:0000256" key="2">
    <source>
        <dbReference type="ARBA" id="ARBA00022692"/>
    </source>
</evidence>
<comment type="caution">
    <text evidence="8">The sequence shown here is derived from an EMBL/GenBank/DDBJ whole genome shotgun (WGS) entry which is preliminary data.</text>
</comment>
<dbReference type="InterPro" id="IPR025640">
    <property type="entry name" value="GYF_2"/>
</dbReference>
<proteinExistence type="predicted"/>
<evidence type="ECO:0000256" key="4">
    <source>
        <dbReference type="ARBA" id="ARBA00023136"/>
    </source>
</evidence>
<evidence type="ECO:0000313" key="8">
    <source>
        <dbReference type="EMBL" id="TXK65603.1"/>
    </source>
</evidence>
<feature type="transmembrane region" description="Helical" evidence="5">
    <location>
        <begin position="134"/>
        <end position="153"/>
    </location>
</feature>
<feature type="domain" description="GYF" evidence="7">
    <location>
        <begin position="14"/>
        <end position="57"/>
    </location>
</feature>
<evidence type="ECO:0000313" key="9">
    <source>
        <dbReference type="Proteomes" id="UP000321248"/>
    </source>
</evidence>
<reference evidence="8 9" key="1">
    <citation type="submission" date="2019-08" db="EMBL/GenBank/DDBJ databases">
        <authorList>
            <person name="Karlyshev A.V."/>
        </authorList>
    </citation>
    <scope>NUCLEOTIDE SEQUENCE [LARGE SCALE GENOMIC DNA]</scope>
    <source>
        <strain evidence="8 9">Alg18-2.2</strain>
    </source>
</reference>
<organism evidence="8 9">
    <name type="scientific">Alkalisalibacterium limincola</name>
    <dbReference type="NCBI Taxonomy" id="2699169"/>
    <lineage>
        <taxon>Bacteria</taxon>
        <taxon>Pseudomonadati</taxon>
        <taxon>Pseudomonadota</taxon>
        <taxon>Gammaproteobacteria</taxon>
        <taxon>Lysobacterales</taxon>
        <taxon>Lysobacteraceae</taxon>
        <taxon>Alkalisalibacterium</taxon>
    </lineage>
</organism>
<dbReference type="AlphaFoldDB" id="A0A5C8L0C5"/>
<dbReference type="GO" id="GO:0016020">
    <property type="term" value="C:membrane"/>
    <property type="evidence" value="ECO:0007669"/>
    <property type="project" value="UniProtKB-SubCell"/>
</dbReference>
<accession>A0A5C8L0C5</accession>
<evidence type="ECO:0000256" key="3">
    <source>
        <dbReference type="ARBA" id="ARBA00022989"/>
    </source>
</evidence>
<dbReference type="Pfam" id="PF14237">
    <property type="entry name" value="GYF_2"/>
    <property type="match status" value="1"/>
</dbReference>
<evidence type="ECO:0000259" key="6">
    <source>
        <dbReference type="Pfam" id="PF06271"/>
    </source>
</evidence>